<keyword evidence="3" id="KW-0418">Kinase</keyword>
<keyword evidence="4" id="KW-0067">ATP-binding</keyword>
<keyword evidence="2" id="KW-0547">Nucleotide-binding</keyword>
<evidence type="ECO:0000256" key="2">
    <source>
        <dbReference type="ARBA" id="ARBA00022741"/>
    </source>
</evidence>
<protein>
    <recommendedName>
        <fullName evidence="5">Thiamine diphosphokinase</fullName>
        <ecNumber evidence="5">2.7.6.2</ecNumber>
    </recommendedName>
</protein>
<dbReference type="EMBL" id="DXIQ01000010">
    <property type="protein sequence ID" value="HIV37787.1"/>
    <property type="molecule type" value="Genomic_DNA"/>
</dbReference>
<dbReference type="Pfam" id="PF04265">
    <property type="entry name" value="TPK_B1_binding"/>
    <property type="match status" value="1"/>
</dbReference>
<reference evidence="7" key="1">
    <citation type="journal article" date="2021" name="PeerJ">
        <title>Extensive microbial diversity within the chicken gut microbiome revealed by metagenomics and culture.</title>
        <authorList>
            <person name="Gilroy R."/>
            <person name="Ravi A."/>
            <person name="Getino M."/>
            <person name="Pursley I."/>
            <person name="Horton D.L."/>
            <person name="Alikhan N.F."/>
            <person name="Baker D."/>
            <person name="Gharbi K."/>
            <person name="Hall N."/>
            <person name="Watson M."/>
            <person name="Adriaenssens E.M."/>
            <person name="Foster-Nyarko E."/>
            <person name="Jarju S."/>
            <person name="Secka A."/>
            <person name="Antonio M."/>
            <person name="Oren A."/>
            <person name="Chaudhuri R.R."/>
            <person name="La Ragione R."/>
            <person name="Hildebrand F."/>
            <person name="Pallen M.J."/>
        </authorList>
    </citation>
    <scope>NUCLEOTIDE SEQUENCE</scope>
    <source>
        <strain evidence="7">CHK195-9823</strain>
    </source>
</reference>
<dbReference type="Gene3D" id="3.40.50.10240">
    <property type="entry name" value="Thiamin pyrophosphokinase, catalytic domain"/>
    <property type="match status" value="1"/>
</dbReference>
<evidence type="ECO:0000256" key="3">
    <source>
        <dbReference type="ARBA" id="ARBA00022777"/>
    </source>
</evidence>
<dbReference type="AlphaFoldDB" id="A0A9D1TEX7"/>
<organism evidence="7 8">
    <name type="scientific">Candidatus Blautia stercorigallinarum</name>
    <dbReference type="NCBI Taxonomy" id="2838501"/>
    <lineage>
        <taxon>Bacteria</taxon>
        <taxon>Bacillati</taxon>
        <taxon>Bacillota</taxon>
        <taxon>Clostridia</taxon>
        <taxon>Lachnospirales</taxon>
        <taxon>Lachnospiraceae</taxon>
        <taxon>Blautia</taxon>
    </lineage>
</organism>
<dbReference type="GO" id="GO:0004788">
    <property type="term" value="F:thiamine diphosphokinase activity"/>
    <property type="evidence" value="ECO:0007669"/>
    <property type="project" value="UniProtKB-UniRule"/>
</dbReference>
<dbReference type="PANTHER" id="PTHR41299">
    <property type="entry name" value="THIAMINE PYROPHOSPHOKINASE"/>
    <property type="match status" value="1"/>
</dbReference>
<dbReference type="GO" id="GO:0009229">
    <property type="term" value="P:thiamine diphosphate biosynthetic process"/>
    <property type="evidence" value="ECO:0007669"/>
    <property type="project" value="InterPro"/>
</dbReference>
<evidence type="ECO:0000259" key="6">
    <source>
        <dbReference type="SMART" id="SM00983"/>
    </source>
</evidence>
<dbReference type="Proteomes" id="UP000886814">
    <property type="component" value="Unassembled WGS sequence"/>
</dbReference>
<evidence type="ECO:0000256" key="4">
    <source>
        <dbReference type="ARBA" id="ARBA00022840"/>
    </source>
</evidence>
<dbReference type="InterPro" id="IPR053149">
    <property type="entry name" value="TPK"/>
</dbReference>
<evidence type="ECO:0000256" key="5">
    <source>
        <dbReference type="NCBIfam" id="TIGR01378"/>
    </source>
</evidence>
<keyword evidence="1 7" id="KW-0808">Transferase</keyword>
<evidence type="ECO:0000313" key="8">
    <source>
        <dbReference type="Proteomes" id="UP000886814"/>
    </source>
</evidence>
<dbReference type="SUPFAM" id="SSF63999">
    <property type="entry name" value="Thiamin pyrophosphokinase, catalytic domain"/>
    <property type="match status" value="1"/>
</dbReference>
<dbReference type="InterPro" id="IPR036759">
    <property type="entry name" value="TPK_catalytic_sf"/>
</dbReference>
<name>A0A9D1TEX7_9FIRM</name>
<dbReference type="InterPro" id="IPR036371">
    <property type="entry name" value="TPK_B1-bd_sf"/>
</dbReference>
<dbReference type="CDD" id="cd07995">
    <property type="entry name" value="TPK"/>
    <property type="match status" value="1"/>
</dbReference>
<dbReference type="InterPro" id="IPR006282">
    <property type="entry name" value="Thi_PPkinase"/>
</dbReference>
<dbReference type="Pfam" id="PF04263">
    <property type="entry name" value="TPK_catalytic"/>
    <property type="match status" value="1"/>
</dbReference>
<sequence>MKVILVCGGEIEDSFALAVFDRIRPDCIIGIDRGLEFCYKYNIVPHYILGDFDSISPKILSYYENQEIPVKRYRPEKDATDTRIGLELALKLGCTEIILLGATGGRLDHYMANLKSLFLPMEQGVRAWILDSQNAITLLDRGTEIPKDHQFGKYVSFFTMGDKVEGVTLKGFKYPLKDHTLVNSDEIGVSNEILEEKAEITFRSGVVLMIMSKDRNIQ</sequence>
<proteinExistence type="predicted"/>
<dbReference type="GO" id="GO:0016301">
    <property type="term" value="F:kinase activity"/>
    <property type="evidence" value="ECO:0007669"/>
    <property type="project" value="UniProtKB-KW"/>
</dbReference>
<evidence type="ECO:0000313" key="7">
    <source>
        <dbReference type="EMBL" id="HIV37787.1"/>
    </source>
</evidence>
<dbReference type="SUPFAM" id="SSF63862">
    <property type="entry name" value="Thiamin pyrophosphokinase, substrate-binding domain"/>
    <property type="match status" value="1"/>
</dbReference>
<dbReference type="PANTHER" id="PTHR41299:SF1">
    <property type="entry name" value="THIAMINE PYROPHOSPHOKINASE"/>
    <property type="match status" value="1"/>
</dbReference>
<evidence type="ECO:0000256" key="1">
    <source>
        <dbReference type="ARBA" id="ARBA00022679"/>
    </source>
</evidence>
<comment type="caution">
    <text evidence="7">The sequence shown here is derived from an EMBL/GenBank/DDBJ whole genome shotgun (WGS) entry which is preliminary data.</text>
</comment>
<dbReference type="NCBIfam" id="TIGR01378">
    <property type="entry name" value="thi_PPkinase"/>
    <property type="match status" value="1"/>
</dbReference>
<dbReference type="InterPro" id="IPR007373">
    <property type="entry name" value="Thiamin_PyroPKinase_B1-bd"/>
</dbReference>
<feature type="domain" description="Thiamin pyrophosphokinase thiamin-binding" evidence="6">
    <location>
        <begin position="142"/>
        <end position="208"/>
    </location>
</feature>
<dbReference type="EC" id="2.7.6.2" evidence="5"/>
<accession>A0A9D1TEX7</accession>
<dbReference type="GO" id="GO:0006772">
    <property type="term" value="P:thiamine metabolic process"/>
    <property type="evidence" value="ECO:0007669"/>
    <property type="project" value="UniProtKB-UniRule"/>
</dbReference>
<dbReference type="InterPro" id="IPR007371">
    <property type="entry name" value="TPK_catalytic"/>
</dbReference>
<dbReference type="GO" id="GO:0005524">
    <property type="term" value="F:ATP binding"/>
    <property type="evidence" value="ECO:0007669"/>
    <property type="project" value="UniProtKB-KW"/>
</dbReference>
<dbReference type="GO" id="GO:0030975">
    <property type="term" value="F:thiamine binding"/>
    <property type="evidence" value="ECO:0007669"/>
    <property type="project" value="InterPro"/>
</dbReference>
<gene>
    <name evidence="7" type="ORF">H9747_02115</name>
</gene>
<dbReference type="SMART" id="SM00983">
    <property type="entry name" value="TPK_B1_binding"/>
    <property type="match status" value="1"/>
</dbReference>
<reference evidence="7" key="2">
    <citation type="submission" date="2021-04" db="EMBL/GenBank/DDBJ databases">
        <authorList>
            <person name="Gilroy R."/>
        </authorList>
    </citation>
    <scope>NUCLEOTIDE SEQUENCE</scope>
    <source>
        <strain evidence="7">CHK195-9823</strain>
    </source>
</reference>